<accession>A0A840L8I3</accession>
<dbReference type="PANTHER" id="PTHR32385">
    <property type="entry name" value="MANNOSYL PHOSPHORYLINOSITOL CERAMIDE SYNTHASE"/>
    <property type="match status" value="1"/>
</dbReference>
<dbReference type="GO" id="GO:0016020">
    <property type="term" value="C:membrane"/>
    <property type="evidence" value="ECO:0007669"/>
    <property type="project" value="GOC"/>
</dbReference>
<dbReference type="InterPro" id="IPR008441">
    <property type="entry name" value="AfumC-like_glycosyl_Trfase"/>
</dbReference>
<evidence type="ECO:0000313" key="2">
    <source>
        <dbReference type="Proteomes" id="UP000562027"/>
    </source>
</evidence>
<name>A0A840L8I3_9BURK</name>
<gene>
    <name evidence="1" type="ORF">HNP55_000192</name>
</gene>
<evidence type="ECO:0000313" key="1">
    <source>
        <dbReference type="EMBL" id="MBB4841697.1"/>
    </source>
</evidence>
<protein>
    <recommendedName>
        <fullName evidence="3">Capsular polysaccharide synthesis protein</fullName>
    </recommendedName>
</protein>
<dbReference type="SUPFAM" id="SSF53448">
    <property type="entry name" value="Nucleotide-diphospho-sugar transferases"/>
    <property type="match status" value="1"/>
</dbReference>
<organism evidence="1 2">
    <name type="scientific">Roseateles oligotrophus</name>
    <dbReference type="NCBI Taxonomy" id="1769250"/>
    <lineage>
        <taxon>Bacteria</taxon>
        <taxon>Pseudomonadati</taxon>
        <taxon>Pseudomonadota</taxon>
        <taxon>Betaproteobacteria</taxon>
        <taxon>Burkholderiales</taxon>
        <taxon>Sphaerotilaceae</taxon>
        <taxon>Roseateles</taxon>
    </lineage>
</organism>
<dbReference type="Proteomes" id="UP000562027">
    <property type="component" value="Unassembled WGS sequence"/>
</dbReference>
<dbReference type="Gene3D" id="3.90.550.20">
    <property type="match status" value="1"/>
</dbReference>
<dbReference type="Pfam" id="PF05704">
    <property type="entry name" value="Caps_synth"/>
    <property type="match status" value="1"/>
</dbReference>
<dbReference type="InterPro" id="IPR029044">
    <property type="entry name" value="Nucleotide-diphossugar_trans"/>
</dbReference>
<dbReference type="EMBL" id="JACHLP010000001">
    <property type="protein sequence ID" value="MBB4841697.1"/>
    <property type="molecule type" value="Genomic_DNA"/>
</dbReference>
<comment type="caution">
    <text evidence="1">The sequence shown here is derived from an EMBL/GenBank/DDBJ whole genome shotgun (WGS) entry which is preliminary data.</text>
</comment>
<dbReference type="GO" id="GO:0000030">
    <property type="term" value="F:mannosyltransferase activity"/>
    <property type="evidence" value="ECO:0007669"/>
    <property type="project" value="TreeGrafter"/>
</dbReference>
<sequence>MLTWLLLPLALLLLAATWELLRVLRAQVPASVHRLTLGQPLSPTPPAIPKIIWAYWHATPAPDFIQQCQANWQRFAPDHELRLLHQGNMRDWVDGAEQLAHLDALPHYRQADWLRLQLLARHGGLWVDASILLCQNLDWVHQTQQAEASEFVGFYINRFTTRPDQPIVENWFMAAVPGSRFVGALAQEFELAIGQGEAAYLAGLQQQGKLARVVQGLGPKDQSYLIMHVAAAVVLDRQPQAYRLALTRAEDSAFAFHTALGWRKRHLYARLALSPCPARLPCLIKLRGGDRRVFERGLARQRVLPGSALARLLPRG</sequence>
<proteinExistence type="predicted"/>
<reference evidence="1 2" key="1">
    <citation type="submission" date="2020-08" db="EMBL/GenBank/DDBJ databases">
        <title>Functional genomics of gut bacteria from endangered species of beetles.</title>
        <authorList>
            <person name="Carlos-Shanley C."/>
        </authorList>
    </citation>
    <scope>NUCLEOTIDE SEQUENCE [LARGE SCALE GENOMIC DNA]</scope>
    <source>
        <strain evidence="1 2">S00239</strain>
    </source>
</reference>
<dbReference type="RefSeq" id="WP_184295168.1">
    <property type="nucleotide sequence ID" value="NZ_JACHLP010000001.1"/>
</dbReference>
<evidence type="ECO:0008006" key="3">
    <source>
        <dbReference type="Google" id="ProtNLM"/>
    </source>
</evidence>
<dbReference type="AlphaFoldDB" id="A0A840L8I3"/>
<dbReference type="GO" id="GO:0051999">
    <property type="term" value="P:mannosyl-inositol phosphorylceramide biosynthetic process"/>
    <property type="evidence" value="ECO:0007669"/>
    <property type="project" value="TreeGrafter"/>
</dbReference>
<dbReference type="InterPro" id="IPR051706">
    <property type="entry name" value="Glycosyltransferase_domain"/>
</dbReference>
<dbReference type="PANTHER" id="PTHR32385:SF15">
    <property type="entry name" value="INOSITOL PHOSPHOCERAMIDE MANNOSYLTRANSFERASE 1"/>
    <property type="match status" value="1"/>
</dbReference>
<keyword evidence="2" id="KW-1185">Reference proteome</keyword>